<organism evidence="2 3">
    <name type="scientific">Spirodela intermedia</name>
    <name type="common">Intermediate duckweed</name>
    <dbReference type="NCBI Taxonomy" id="51605"/>
    <lineage>
        <taxon>Eukaryota</taxon>
        <taxon>Viridiplantae</taxon>
        <taxon>Streptophyta</taxon>
        <taxon>Embryophyta</taxon>
        <taxon>Tracheophyta</taxon>
        <taxon>Spermatophyta</taxon>
        <taxon>Magnoliopsida</taxon>
        <taxon>Liliopsida</taxon>
        <taxon>Araceae</taxon>
        <taxon>Lemnoideae</taxon>
        <taxon>Spirodela</taxon>
    </lineage>
</organism>
<dbReference type="Proteomes" id="UP000663760">
    <property type="component" value="Chromosome 13"/>
</dbReference>
<evidence type="ECO:0000313" key="3">
    <source>
        <dbReference type="Proteomes" id="UP000663760"/>
    </source>
</evidence>
<feature type="compositionally biased region" description="Low complexity" evidence="1">
    <location>
        <begin position="46"/>
        <end position="59"/>
    </location>
</feature>
<keyword evidence="3" id="KW-1185">Reference proteome</keyword>
<evidence type="ECO:0000256" key="1">
    <source>
        <dbReference type="SAM" id="MobiDB-lite"/>
    </source>
</evidence>
<name>A0A7I8LCB1_SPIIN</name>
<reference evidence="2" key="1">
    <citation type="submission" date="2020-02" db="EMBL/GenBank/DDBJ databases">
        <authorList>
            <person name="Scholz U."/>
            <person name="Mascher M."/>
            <person name="Fiebig A."/>
        </authorList>
    </citation>
    <scope>NUCLEOTIDE SEQUENCE</scope>
</reference>
<protein>
    <submittedName>
        <fullName evidence="2">Uncharacterized protein</fullName>
    </submittedName>
</protein>
<accession>A0A7I8LCB1</accession>
<sequence length="89" mass="8804">MGELRRRGQRGGGWLGGEGGKDRGGHELGLVGVGAGGEHGGGGAAAGRAAGDGQEAAGRLSGGRDGGVGERGRRRGRMPPESQNACRAW</sequence>
<gene>
    <name evidence="2" type="ORF">SI8410_13017606</name>
</gene>
<proteinExistence type="predicted"/>
<feature type="region of interest" description="Disordered" evidence="1">
    <location>
        <begin position="1"/>
        <end position="89"/>
    </location>
</feature>
<evidence type="ECO:0000313" key="2">
    <source>
        <dbReference type="EMBL" id="CAA7406928.1"/>
    </source>
</evidence>
<feature type="compositionally biased region" description="Gly residues" evidence="1">
    <location>
        <begin position="31"/>
        <end position="45"/>
    </location>
</feature>
<dbReference type="EMBL" id="LR746276">
    <property type="protein sequence ID" value="CAA7406928.1"/>
    <property type="molecule type" value="Genomic_DNA"/>
</dbReference>
<dbReference type="AlphaFoldDB" id="A0A7I8LCB1"/>